<sequence>MTVPMELRQAQVEFDRFLVSLRDHAMLQTTNQTYTMLEAVLLAFRRRLLPAEVMIFADALPPILRAIFIKGWVPDQVPASFSSAADHHKDVLALRPDHNLSTPTAIRDVGETLRAHLGETAFAAVMAGLRPEARAFWQG</sequence>
<comment type="caution">
    <text evidence="1">The sequence shown here is derived from an EMBL/GenBank/DDBJ whole genome shotgun (WGS) entry which is preliminary data.</text>
</comment>
<gene>
    <name evidence="1" type="ORF">GGR23_002055</name>
</gene>
<dbReference type="AlphaFoldDB" id="A0A7W6NKG9"/>
<organism evidence="1 2">
    <name type="scientific">Gellertiella hungarica</name>
    <dbReference type="NCBI Taxonomy" id="1572859"/>
    <lineage>
        <taxon>Bacteria</taxon>
        <taxon>Pseudomonadati</taxon>
        <taxon>Pseudomonadota</taxon>
        <taxon>Alphaproteobacteria</taxon>
        <taxon>Hyphomicrobiales</taxon>
        <taxon>Rhizobiaceae</taxon>
        <taxon>Gellertiella</taxon>
    </lineage>
</organism>
<dbReference type="Pfam" id="PF10025">
    <property type="entry name" value="DUF2267"/>
    <property type="match status" value="1"/>
</dbReference>
<proteinExistence type="predicted"/>
<dbReference type="RefSeq" id="WP_183366166.1">
    <property type="nucleotide sequence ID" value="NZ_JACIEZ010000003.1"/>
</dbReference>
<reference evidence="1 2" key="1">
    <citation type="submission" date="2020-08" db="EMBL/GenBank/DDBJ databases">
        <title>Genomic Encyclopedia of Type Strains, Phase IV (KMG-IV): sequencing the most valuable type-strain genomes for metagenomic binning, comparative biology and taxonomic classification.</title>
        <authorList>
            <person name="Goeker M."/>
        </authorList>
    </citation>
    <scope>NUCLEOTIDE SEQUENCE [LARGE SCALE GENOMIC DNA]</scope>
    <source>
        <strain evidence="1 2">DSM 29853</strain>
    </source>
</reference>
<dbReference type="InterPro" id="IPR018727">
    <property type="entry name" value="DUF2267"/>
</dbReference>
<evidence type="ECO:0000313" key="2">
    <source>
        <dbReference type="Proteomes" id="UP000528286"/>
    </source>
</evidence>
<dbReference type="EMBL" id="JACIEZ010000003">
    <property type="protein sequence ID" value="MBB4064868.1"/>
    <property type="molecule type" value="Genomic_DNA"/>
</dbReference>
<keyword evidence="2" id="KW-1185">Reference proteome</keyword>
<dbReference type="Gene3D" id="1.10.490.110">
    <property type="entry name" value="Uncharacterized conserved protein DUF2267"/>
    <property type="match status" value="1"/>
</dbReference>
<accession>A0A7W6NKG9</accession>
<name>A0A7W6NKG9_9HYPH</name>
<protein>
    <submittedName>
        <fullName evidence="1">Uncharacterized protein (DUF2267 family)</fullName>
    </submittedName>
</protein>
<evidence type="ECO:0000313" key="1">
    <source>
        <dbReference type="EMBL" id="MBB4064868.1"/>
    </source>
</evidence>
<dbReference type="InterPro" id="IPR038282">
    <property type="entry name" value="DUF2267_sf"/>
</dbReference>
<dbReference type="Proteomes" id="UP000528286">
    <property type="component" value="Unassembled WGS sequence"/>
</dbReference>